<proteinExistence type="predicted"/>
<dbReference type="PANTHER" id="PTHR46644:SF2">
    <property type="entry name" value="DNA REPAIR PROTEIN XRCC2"/>
    <property type="match status" value="1"/>
</dbReference>
<dbReference type="GO" id="GO:0005657">
    <property type="term" value="C:replication fork"/>
    <property type="evidence" value="ECO:0007669"/>
    <property type="project" value="InterPro"/>
</dbReference>
<evidence type="ECO:0000313" key="1">
    <source>
        <dbReference type="EMBL" id="KAF5193051.1"/>
    </source>
</evidence>
<dbReference type="PANTHER" id="PTHR46644">
    <property type="entry name" value="DNA REPAIR PROTEIN XRCC2"/>
    <property type="match status" value="1"/>
</dbReference>
<gene>
    <name evidence="1" type="ORF">FRX31_017362</name>
</gene>
<evidence type="ECO:0000313" key="2">
    <source>
        <dbReference type="Proteomes" id="UP000554482"/>
    </source>
</evidence>
<dbReference type="GO" id="GO:0000724">
    <property type="term" value="P:double-strand break repair via homologous recombination"/>
    <property type="evidence" value="ECO:0007669"/>
    <property type="project" value="InterPro"/>
</dbReference>
<keyword evidence="2" id="KW-1185">Reference proteome</keyword>
<dbReference type="InterPro" id="IPR030547">
    <property type="entry name" value="XRCC2"/>
</dbReference>
<organism evidence="1 2">
    <name type="scientific">Thalictrum thalictroides</name>
    <name type="common">Rue-anemone</name>
    <name type="synonym">Anemone thalictroides</name>
    <dbReference type="NCBI Taxonomy" id="46969"/>
    <lineage>
        <taxon>Eukaryota</taxon>
        <taxon>Viridiplantae</taxon>
        <taxon>Streptophyta</taxon>
        <taxon>Embryophyta</taxon>
        <taxon>Tracheophyta</taxon>
        <taxon>Spermatophyta</taxon>
        <taxon>Magnoliopsida</taxon>
        <taxon>Ranunculales</taxon>
        <taxon>Ranunculaceae</taxon>
        <taxon>Thalictroideae</taxon>
        <taxon>Thalictrum</taxon>
    </lineage>
</organism>
<reference evidence="1 2" key="1">
    <citation type="submission" date="2020-06" db="EMBL/GenBank/DDBJ databases">
        <title>Transcriptomic and genomic resources for Thalictrum thalictroides and T. hernandezii: Facilitating candidate gene discovery in an emerging model plant lineage.</title>
        <authorList>
            <person name="Arias T."/>
            <person name="Riano-Pachon D.M."/>
            <person name="Di Stilio V.S."/>
        </authorList>
    </citation>
    <scope>NUCLEOTIDE SEQUENCE [LARGE SCALE GENOMIC DNA]</scope>
    <source>
        <strain evidence="2">cv. WT478/WT964</strain>
        <tissue evidence="1">Leaves</tissue>
    </source>
</reference>
<dbReference type="EMBL" id="JABWDY010020561">
    <property type="protein sequence ID" value="KAF5193051.1"/>
    <property type="molecule type" value="Genomic_DNA"/>
</dbReference>
<name>A0A7J6W731_THATH</name>
<comment type="caution">
    <text evidence="1">The sequence shown here is derived from an EMBL/GenBank/DDBJ whole genome shotgun (WGS) entry which is preliminary data.</text>
</comment>
<sequence length="107" mass="12516">MLIFAIKATIFSEGFLTSDLKRNFRNASSRDAMYSLGSRGSQKHSYREFMPSTWQHFITHRILVQVLEEEVLNKYQKHSTYTSEWLLPSLSLIDMFGVRDACMYPIT</sequence>
<dbReference type="Proteomes" id="UP000554482">
    <property type="component" value="Unassembled WGS sequence"/>
</dbReference>
<dbReference type="AlphaFoldDB" id="A0A7J6W731"/>
<accession>A0A7J6W731</accession>
<dbReference type="OrthoDB" id="420422at2759"/>
<protein>
    <submittedName>
        <fullName evidence="1">Uncharacterized protein</fullName>
    </submittedName>
</protein>
<dbReference type="GO" id="GO:0033063">
    <property type="term" value="C:Rad51B-Rad51C-Rad51D-XRCC2 complex"/>
    <property type="evidence" value="ECO:0007669"/>
    <property type="project" value="InterPro"/>
</dbReference>